<keyword evidence="1" id="KW-0812">Transmembrane</keyword>
<feature type="domain" description="Fatty acid hydroxylase" evidence="2">
    <location>
        <begin position="12"/>
        <end position="147"/>
    </location>
</feature>
<protein>
    <submittedName>
        <fullName evidence="3">Sterol desaturase family protein</fullName>
    </submittedName>
</protein>
<accession>A0ABU5TVT7</accession>
<evidence type="ECO:0000313" key="3">
    <source>
        <dbReference type="EMBL" id="MEA5519016.1"/>
    </source>
</evidence>
<comment type="caution">
    <text evidence="3">The sequence shown here is derived from an EMBL/GenBank/DDBJ whole genome shotgun (WGS) entry which is preliminary data.</text>
</comment>
<keyword evidence="1" id="KW-1133">Transmembrane helix</keyword>
<organism evidence="3 4">
    <name type="scientific">Limnoraphis robusta CCNP1315</name>
    <dbReference type="NCBI Taxonomy" id="3110306"/>
    <lineage>
        <taxon>Bacteria</taxon>
        <taxon>Bacillati</taxon>
        <taxon>Cyanobacteriota</taxon>
        <taxon>Cyanophyceae</taxon>
        <taxon>Oscillatoriophycideae</taxon>
        <taxon>Oscillatoriales</taxon>
        <taxon>Sirenicapillariaceae</taxon>
        <taxon>Limnoraphis</taxon>
    </lineage>
</organism>
<dbReference type="InterPro" id="IPR006694">
    <property type="entry name" value="Fatty_acid_hydroxylase"/>
</dbReference>
<dbReference type="Pfam" id="PF04116">
    <property type="entry name" value="FA_hydroxylase"/>
    <property type="match status" value="1"/>
</dbReference>
<dbReference type="EMBL" id="JAYGHT010000020">
    <property type="protein sequence ID" value="MEA5519016.1"/>
    <property type="molecule type" value="Genomic_DNA"/>
</dbReference>
<evidence type="ECO:0000256" key="1">
    <source>
        <dbReference type="SAM" id="Phobius"/>
    </source>
</evidence>
<proteinExistence type="predicted"/>
<dbReference type="Proteomes" id="UP001301728">
    <property type="component" value="Unassembled WGS sequence"/>
</dbReference>
<dbReference type="RefSeq" id="WP_152964895.1">
    <property type="nucleotide sequence ID" value="NZ_JAYGHT010000020.1"/>
</dbReference>
<evidence type="ECO:0000313" key="4">
    <source>
        <dbReference type="Proteomes" id="UP001301728"/>
    </source>
</evidence>
<reference evidence="3 4" key="1">
    <citation type="submission" date="2023-12" db="EMBL/GenBank/DDBJ databases">
        <title>Baltic Sea Cyanobacteria.</title>
        <authorList>
            <person name="Delbaje E."/>
            <person name="Fewer D.P."/>
            <person name="Shishido T.K."/>
        </authorList>
    </citation>
    <scope>NUCLEOTIDE SEQUENCE [LARGE SCALE GENOMIC DNA]</scope>
    <source>
        <strain evidence="3 4">CCNP 1315</strain>
    </source>
</reference>
<keyword evidence="4" id="KW-1185">Reference proteome</keyword>
<sequence length="168" mass="19748">MVFLKIFCVALLLMLLGDFISTFCYHVPEHIFGRFHAVVHHSPNRSFVRYAILTKKPSALITGFFGAFPYLMFIPILGIISPIGTILGLILAECHVEWRHVSLEKWETPNSVKKICHILWITTPERHWEHHLNSRVAYGDIFTFYDKPAQAWFRFLLKFKKKLRTRYS</sequence>
<evidence type="ECO:0000259" key="2">
    <source>
        <dbReference type="Pfam" id="PF04116"/>
    </source>
</evidence>
<keyword evidence="1" id="KW-0472">Membrane</keyword>
<gene>
    <name evidence="3" type="ORF">VB854_08645</name>
</gene>
<feature type="transmembrane region" description="Helical" evidence="1">
    <location>
        <begin position="70"/>
        <end position="92"/>
    </location>
</feature>
<name>A0ABU5TVT7_9CYAN</name>